<dbReference type="PANTHER" id="PTHR37539">
    <property type="entry name" value="SECRETED PROTEIN-RELATED"/>
    <property type="match status" value="1"/>
</dbReference>
<dbReference type="Pfam" id="PF09995">
    <property type="entry name" value="MPAB_Lcp_cat"/>
    <property type="match status" value="1"/>
</dbReference>
<organism evidence="2 3">
    <name type="scientific">Aquirhabdus parva</name>
    <dbReference type="NCBI Taxonomy" id="2283318"/>
    <lineage>
        <taxon>Bacteria</taxon>
        <taxon>Pseudomonadati</taxon>
        <taxon>Pseudomonadota</taxon>
        <taxon>Gammaproteobacteria</taxon>
        <taxon>Moraxellales</taxon>
        <taxon>Moraxellaceae</taxon>
        <taxon>Aquirhabdus</taxon>
    </lineage>
</organism>
<name>A0A345P9L7_9GAMM</name>
<evidence type="ECO:0000313" key="3">
    <source>
        <dbReference type="Proteomes" id="UP000253940"/>
    </source>
</evidence>
<dbReference type="Proteomes" id="UP000253940">
    <property type="component" value="Chromosome"/>
</dbReference>
<evidence type="ECO:0000313" key="2">
    <source>
        <dbReference type="EMBL" id="AXI03976.1"/>
    </source>
</evidence>
<dbReference type="RefSeq" id="WP_114900084.1">
    <property type="nucleotide sequence ID" value="NZ_CP031222.1"/>
</dbReference>
<feature type="domain" description="ER-bound oxygenase mpaB/mpaB'/Rubber oxygenase catalytic" evidence="1">
    <location>
        <begin position="138"/>
        <end position="351"/>
    </location>
</feature>
<sequence length="414" mass="46998">MTASLDISNSRPHRAKSFAQTQQTPFSFRLFQPVIGRDLKPSYREYRALISGLSQGDQIMDDFVEWMFSNSPKVGKQQFDQALHQGIHTVKDCPESLKRLFKHVEHTPEWFDQTLIDDALAFIHGTGTYANHVLRDAALMGGYLLSGFNQALVMTGALNKGASKRVGETYKWWIDCTEPQGLQRFGVGFKSTLHVRFIHALVRRNLAKSEKWDSDEWGLPICQVDMAATNLAFSVVFLSGLRALGIFATPHESKAVMHLWRYVGWLMGVDEQWLLASERESIALLYHTTLTQSAPDWTSQELGKALSIEPLSRHYANLESVRRLYAYHKHLSVSRYFLGQKKMQQLGLPKQTLPWFPLITAPINVVSYTAQRLVPTIHSALQQRGRQAQLDMLAQFGEHGHGTIQPDKHHPAHV</sequence>
<keyword evidence="3" id="KW-1185">Reference proteome</keyword>
<dbReference type="EMBL" id="CP031222">
    <property type="protein sequence ID" value="AXI03976.1"/>
    <property type="molecule type" value="Genomic_DNA"/>
</dbReference>
<dbReference type="GO" id="GO:0016491">
    <property type="term" value="F:oxidoreductase activity"/>
    <property type="evidence" value="ECO:0007669"/>
    <property type="project" value="InterPro"/>
</dbReference>
<dbReference type="InterPro" id="IPR037473">
    <property type="entry name" value="Lcp-like"/>
</dbReference>
<accession>A0A345P9L7</accession>
<reference evidence="2 3" key="1">
    <citation type="submission" date="2018-07" db="EMBL/GenBank/DDBJ databases">
        <title>Genome sequencing of Moraxellaceae gen. HYN0046.</title>
        <authorList>
            <person name="Kim M."/>
            <person name="Yi H."/>
        </authorList>
    </citation>
    <scope>NUCLEOTIDE SEQUENCE [LARGE SCALE GENOMIC DNA]</scope>
    <source>
        <strain evidence="2 3">HYN0046</strain>
    </source>
</reference>
<evidence type="ECO:0000259" key="1">
    <source>
        <dbReference type="Pfam" id="PF09995"/>
    </source>
</evidence>
<dbReference type="PANTHER" id="PTHR37539:SF1">
    <property type="entry name" value="ER-BOUND OXYGENASE MPAB_MPAB'_RUBBER OXYGENASE CATALYTIC DOMAIN-CONTAINING PROTEIN"/>
    <property type="match status" value="1"/>
</dbReference>
<dbReference type="KEGG" id="mbah:HYN46_14675"/>
<dbReference type="AlphaFoldDB" id="A0A345P9L7"/>
<dbReference type="InterPro" id="IPR018713">
    <property type="entry name" value="MPAB/Lcp_cat_dom"/>
</dbReference>
<gene>
    <name evidence="2" type="ORF">HYN46_14675</name>
</gene>
<protein>
    <submittedName>
        <fullName evidence="2">DUF2236 domain-containing protein</fullName>
    </submittedName>
</protein>
<dbReference type="OrthoDB" id="6072815at2"/>
<proteinExistence type="predicted"/>